<evidence type="ECO:0000313" key="10">
    <source>
        <dbReference type="Proteomes" id="UP000441399"/>
    </source>
</evidence>
<keyword evidence="4" id="KW-0902">Two-component regulatory system</keyword>
<protein>
    <recommendedName>
        <fullName evidence="2">histidine kinase</fullName>
        <ecNumber evidence="2">2.7.13.3</ecNumber>
    </recommendedName>
</protein>
<evidence type="ECO:0000259" key="7">
    <source>
        <dbReference type="PROSITE" id="PS50109"/>
    </source>
</evidence>
<evidence type="ECO:0000259" key="8">
    <source>
        <dbReference type="PROSITE" id="PS50110"/>
    </source>
</evidence>
<dbReference type="Gene3D" id="3.40.50.2300">
    <property type="match status" value="1"/>
</dbReference>
<accession>A0A5S9QVK5</accession>
<keyword evidence="9" id="KW-0808">Transferase</keyword>
<dbReference type="PROSITE" id="PS50109">
    <property type="entry name" value="HIS_KIN"/>
    <property type="match status" value="1"/>
</dbReference>
<evidence type="ECO:0000256" key="2">
    <source>
        <dbReference type="ARBA" id="ARBA00012438"/>
    </source>
</evidence>
<dbReference type="Pfam" id="PF00072">
    <property type="entry name" value="Response_reg"/>
    <property type="match status" value="1"/>
</dbReference>
<dbReference type="GO" id="GO:0000155">
    <property type="term" value="F:phosphorelay sensor kinase activity"/>
    <property type="evidence" value="ECO:0007669"/>
    <property type="project" value="TreeGrafter"/>
</dbReference>
<feature type="modified residue" description="4-aspartylphosphate" evidence="5">
    <location>
        <position position="268"/>
    </location>
</feature>
<dbReference type="Gene3D" id="3.30.565.10">
    <property type="entry name" value="Histidine kinase-like ATPase, C-terminal domain"/>
    <property type="match status" value="1"/>
</dbReference>
<dbReference type="InterPro" id="IPR036890">
    <property type="entry name" value="HATPase_C_sf"/>
</dbReference>
<name>A0A5S9QVK5_9GAMM</name>
<evidence type="ECO:0000313" key="9">
    <source>
        <dbReference type="EMBL" id="CAA0123929.1"/>
    </source>
</evidence>
<dbReference type="OrthoDB" id="9772100at2"/>
<dbReference type="CDD" id="cd17574">
    <property type="entry name" value="REC_OmpR"/>
    <property type="match status" value="1"/>
</dbReference>
<comment type="catalytic activity">
    <reaction evidence="1">
        <text>ATP + protein L-histidine = ADP + protein N-phospho-L-histidine.</text>
        <dbReference type="EC" id="2.7.13.3"/>
    </reaction>
</comment>
<keyword evidence="10" id="KW-1185">Reference proteome</keyword>
<evidence type="ECO:0000256" key="3">
    <source>
        <dbReference type="ARBA" id="ARBA00022553"/>
    </source>
</evidence>
<dbReference type="SMART" id="SM00387">
    <property type="entry name" value="HATPase_c"/>
    <property type="match status" value="1"/>
</dbReference>
<dbReference type="InterPro" id="IPR011006">
    <property type="entry name" value="CheY-like_superfamily"/>
</dbReference>
<feature type="domain" description="Response regulatory" evidence="8">
    <location>
        <begin position="220"/>
        <end position="335"/>
    </location>
</feature>
<dbReference type="SUPFAM" id="SSF55874">
    <property type="entry name" value="ATPase domain of HSP90 chaperone/DNA topoisomerase II/histidine kinase"/>
    <property type="match status" value="1"/>
</dbReference>
<organism evidence="9 10">
    <name type="scientific">BD1-7 clade bacterium</name>
    <dbReference type="NCBI Taxonomy" id="2029982"/>
    <lineage>
        <taxon>Bacteria</taxon>
        <taxon>Pseudomonadati</taxon>
        <taxon>Pseudomonadota</taxon>
        <taxon>Gammaproteobacteria</taxon>
        <taxon>Cellvibrionales</taxon>
        <taxon>Spongiibacteraceae</taxon>
        <taxon>BD1-7 clade</taxon>
    </lineage>
</organism>
<keyword evidence="3 5" id="KW-0597">Phosphoprotein</keyword>
<feature type="region of interest" description="Disordered" evidence="6">
    <location>
        <begin position="477"/>
        <end position="497"/>
    </location>
</feature>
<proteinExistence type="predicted"/>
<dbReference type="InterPro" id="IPR004358">
    <property type="entry name" value="Sig_transdc_His_kin-like_C"/>
</dbReference>
<dbReference type="SUPFAM" id="SSF52172">
    <property type="entry name" value="CheY-like"/>
    <property type="match status" value="1"/>
</dbReference>
<sequence length="497" mass="55035">MLIYVVSIINTIGISVLSGCCRTIRVEATCNTVTALIGPKAEIKGLALQINIEDEPPAISTDEIRLYQVLLNLMTNAVKYTHEGSVRLDVSTTSCSEDTPLVQFTVSDTGIGISHEDQALIFDSFGQVDPALPGSGLGLAITQRLVRLMGGTLSVQSRINQGATFSFCLPIATKTTGSIEKSPSAYRQSFEMPAALSSTVHSQPTAKSNSEKNTKTFEHCLLIVDDEASNLALLQGYLQKHYRLLLASDAETGFALLQEHAVDLVLLDIMMPGTNGFEFCSQLRESKDAASLPVIMLSAKNRQQDTAKGFQVGANDYLTKPFFRDELFVRLHNQLDLKRLNTLKQENAALQARINALPELIIDNDSDDASDDLQMRYRKAIVNVMNSSIDLWVSTTGKDPIQLAETSKIWSVALDGSRMRARSMEKYLNTDKLPKNPRWREVAKTAHFVHSDSRISDKERQHLQGILESLLTIRREMSSKKPTKKPAVRYKKQTDTA</sequence>
<reference evidence="9 10" key="1">
    <citation type="submission" date="2019-11" db="EMBL/GenBank/DDBJ databases">
        <authorList>
            <person name="Holert J."/>
        </authorList>
    </citation>
    <scope>NUCLEOTIDE SEQUENCE [LARGE SCALE GENOMIC DNA]</scope>
    <source>
        <strain evidence="9">SB11_3</strain>
    </source>
</reference>
<dbReference type="PROSITE" id="PS50110">
    <property type="entry name" value="RESPONSE_REGULATORY"/>
    <property type="match status" value="1"/>
</dbReference>
<dbReference type="PANTHER" id="PTHR43547">
    <property type="entry name" value="TWO-COMPONENT HISTIDINE KINASE"/>
    <property type="match status" value="1"/>
</dbReference>
<dbReference type="FunFam" id="3.30.565.10:FF:000010">
    <property type="entry name" value="Sensor histidine kinase RcsC"/>
    <property type="match status" value="1"/>
</dbReference>
<dbReference type="EMBL" id="CACSIO010000056">
    <property type="protein sequence ID" value="CAA0123929.1"/>
    <property type="molecule type" value="Genomic_DNA"/>
</dbReference>
<feature type="compositionally biased region" description="Basic residues" evidence="6">
    <location>
        <begin position="481"/>
        <end position="491"/>
    </location>
</feature>
<dbReference type="InterPro" id="IPR001789">
    <property type="entry name" value="Sig_transdc_resp-reg_receiver"/>
</dbReference>
<evidence type="ECO:0000256" key="4">
    <source>
        <dbReference type="ARBA" id="ARBA00023012"/>
    </source>
</evidence>
<gene>
    <name evidence="9" type="primary">rpfC_3</name>
    <name evidence="9" type="ORF">OPDIPICF_02914</name>
</gene>
<evidence type="ECO:0000256" key="5">
    <source>
        <dbReference type="PROSITE-ProRule" id="PRU00169"/>
    </source>
</evidence>
<evidence type="ECO:0000256" key="1">
    <source>
        <dbReference type="ARBA" id="ARBA00000085"/>
    </source>
</evidence>
<dbReference type="Pfam" id="PF02518">
    <property type="entry name" value="HATPase_c"/>
    <property type="match status" value="1"/>
</dbReference>
<dbReference type="CDD" id="cd22890">
    <property type="entry name" value="ChiS-DBD"/>
    <property type="match status" value="1"/>
</dbReference>
<feature type="domain" description="Histidine kinase" evidence="7">
    <location>
        <begin position="44"/>
        <end position="173"/>
    </location>
</feature>
<dbReference type="InterPro" id="IPR005467">
    <property type="entry name" value="His_kinase_dom"/>
</dbReference>
<dbReference type="SMART" id="SM00448">
    <property type="entry name" value="REC"/>
    <property type="match status" value="1"/>
</dbReference>
<dbReference type="PANTHER" id="PTHR43547:SF2">
    <property type="entry name" value="HYBRID SIGNAL TRANSDUCTION HISTIDINE KINASE C"/>
    <property type="match status" value="1"/>
</dbReference>
<dbReference type="AlphaFoldDB" id="A0A5S9QVK5"/>
<dbReference type="EC" id="2.7.13.3" evidence="2"/>
<dbReference type="InterPro" id="IPR003594">
    <property type="entry name" value="HATPase_dom"/>
</dbReference>
<dbReference type="Proteomes" id="UP000441399">
    <property type="component" value="Unassembled WGS sequence"/>
</dbReference>
<evidence type="ECO:0000256" key="6">
    <source>
        <dbReference type="SAM" id="MobiDB-lite"/>
    </source>
</evidence>
<dbReference type="PRINTS" id="PR00344">
    <property type="entry name" value="BCTRLSENSOR"/>
</dbReference>
<dbReference type="CDD" id="cd16922">
    <property type="entry name" value="HATPase_EvgS-ArcB-TorS-like"/>
    <property type="match status" value="1"/>
</dbReference>